<protein>
    <submittedName>
        <fullName evidence="1">DUF4249 domain-containing protein</fullName>
    </submittedName>
</protein>
<organism evidence="1 2">
    <name type="scientific">Segatella copri</name>
    <dbReference type="NCBI Taxonomy" id="165179"/>
    <lineage>
        <taxon>Bacteria</taxon>
        <taxon>Pseudomonadati</taxon>
        <taxon>Bacteroidota</taxon>
        <taxon>Bacteroidia</taxon>
        <taxon>Bacteroidales</taxon>
        <taxon>Prevotellaceae</taxon>
        <taxon>Segatella</taxon>
    </lineage>
</organism>
<reference evidence="1 2" key="1">
    <citation type="submission" date="2019-08" db="EMBL/GenBank/DDBJ databases">
        <title>In-depth cultivation of the pig gut microbiome towards novel bacterial diversity and tailored functional studies.</title>
        <authorList>
            <person name="Wylensek D."/>
            <person name="Hitch T.C.A."/>
            <person name="Clavel T."/>
        </authorList>
    </citation>
    <scope>NUCLEOTIDE SEQUENCE [LARGE SCALE GENOMIC DNA]</scope>
    <source>
        <strain evidence="1 2">LKV-178-WT-2C</strain>
    </source>
</reference>
<dbReference type="EMBL" id="VUNF01000031">
    <property type="protein sequence ID" value="MST78494.1"/>
    <property type="molecule type" value="Genomic_DNA"/>
</dbReference>
<dbReference type="PROSITE" id="PS51257">
    <property type="entry name" value="PROKAR_LIPOPROTEIN"/>
    <property type="match status" value="1"/>
</dbReference>
<dbReference type="RefSeq" id="WP_154482646.1">
    <property type="nucleotide sequence ID" value="NZ_VUNF01000031.1"/>
</dbReference>
<sequence length="287" mass="32384">MKISHNSLVIIVLALSFIFGGCSQDVSTSDESQLVVEGWIDAGGFPIVKLTKTIPLGKDELSLDSLSRYMDRWAKITISDGERTEVLAGRYDKRYFPPFIYTTYDMRGVEGREYSLRVEASDGKVAEAKTRIPVSAKIDSFRVEPTDVDSLFQLYAYTSYRGKCKLFTQTVGNQNEMYSAELGLFDDGMIGEEGRISVKRGRDNLQKDFTPFFKKNEIVRVKFSSLGEEGYAFWRSFEDMAALSRIPLMPVNSNLKSNVQGALGYWLGYGSSFYEVKIKVGENIKIQ</sequence>
<gene>
    <name evidence="1" type="ORF">FYJ72_12725</name>
</gene>
<dbReference type="Proteomes" id="UP000450161">
    <property type="component" value="Unassembled WGS sequence"/>
</dbReference>
<dbReference type="Pfam" id="PF14054">
    <property type="entry name" value="DUF4249"/>
    <property type="match status" value="1"/>
</dbReference>
<evidence type="ECO:0000313" key="1">
    <source>
        <dbReference type="EMBL" id="MST78494.1"/>
    </source>
</evidence>
<accession>A0A6I2U4S3</accession>
<proteinExistence type="predicted"/>
<dbReference type="InterPro" id="IPR025345">
    <property type="entry name" value="DUF4249"/>
</dbReference>
<dbReference type="AlphaFoldDB" id="A0A6I2U4S3"/>
<comment type="caution">
    <text evidence="1">The sequence shown here is derived from an EMBL/GenBank/DDBJ whole genome shotgun (WGS) entry which is preliminary data.</text>
</comment>
<evidence type="ECO:0000313" key="2">
    <source>
        <dbReference type="Proteomes" id="UP000450161"/>
    </source>
</evidence>
<name>A0A6I2U4S3_9BACT</name>